<dbReference type="AlphaFoldDB" id="A0A1F6M742"/>
<protein>
    <recommendedName>
        <fullName evidence="1">Segregation and condensation protein A</fullName>
    </recommendedName>
</protein>
<dbReference type="Proteomes" id="UP000176532">
    <property type="component" value="Unassembled WGS sequence"/>
</dbReference>
<reference evidence="2 3" key="1">
    <citation type="journal article" date="2016" name="Nat. Commun.">
        <title>Thousands of microbial genomes shed light on interconnected biogeochemical processes in an aquifer system.</title>
        <authorList>
            <person name="Anantharaman K."/>
            <person name="Brown C.T."/>
            <person name="Hug L.A."/>
            <person name="Sharon I."/>
            <person name="Castelle C.J."/>
            <person name="Probst A.J."/>
            <person name="Thomas B.C."/>
            <person name="Singh A."/>
            <person name="Wilkins M.J."/>
            <person name="Karaoz U."/>
            <person name="Brodie E.L."/>
            <person name="Williams K.H."/>
            <person name="Hubbard S.S."/>
            <person name="Banfield J.F."/>
        </authorList>
    </citation>
    <scope>NUCLEOTIDE SEQUENCE [LARGE SCALE GENOMIC DNA]</scope>
</reference>
<comment type="caution">
    <text evidence="2">The sequence shown here is derived from an EMBL/GenBank/DDBJ whole genome shotgun (WGS) entry which is preliminary data.</text>
</comment>
<dbReference type="EMBL" id="MFQD01000047">
    <property type="protein sequence ID" value="OGH67419.1"/>
    <property type="molecule type" value="Genomic_DNA"/>
</dbReference>
<dbReference type="InterPro" id="IPR003768">
    <property type="entry name" value="ScpA"/>
</dbReference>
<dbReference type="Pfam" id="PF02616">
    <property type="entry name" value="SMC_ScpA"/>
    <property type="match status" value="1"/>
</dbReference>
<dbReference type="InterPro" id="IPR023093">
    <property type="entry name" value="ScpA-like_C"/>
</dbReference>
<evidence type="ECO:0000313" key="2">
    <source>
        <dbReference type="EMBL" id="OGH67419.1"/>
    </source>
</evidence>
<accession>A0A1F6M742</accession>
<dbReference type="STRING" id="1798682.A3C15_00015"/>
<evidence type="ECO:0000256" key="1">
    <source>
        <dbReference type="ARBA" id="ARBA00044777"/>
    </source>
</evidence>
<dbReference type="PANTHER" id="PTHR33969:SF2">
    <property type="entry name" value="SEGREGATION AND CONDENSATION PROTEIN A"/>
    <property type="match status" value="1"/>
</dbReference>
<dbReference type="PANTHER" id="PTHR33969">
    <property type="entry name" value="SEGREGATION AND CONDENSATION PROTEIN A"/>
    <property type="match status" value="1"/>
</dbReference>
<evidence type="ECO:0000313" key="3">
    <source>
        <dbReference type="Proteomes" id="UP000176532"/>
    </source>
</evidence>
<dbReference type="Gene3D" id="6.10.250.2410">
    <property type="match status" value="1"/>
</dbReference>
<dbReference type="Gene3D" id="1.10.10.580">
    <property type="entry name" value="Structural maintenance of chromosome 1. Chain E"/>
    <property type="match status" value="1"/>
</dbReference>
<name>A0A1F6M742_9BACT</name>
<sequence length="232" mass="26733">MFTFTNEQFSGPLDLLLQMIEGDKFNITELSLIKVTDDYIAHVQARGTIDESEMADFLIVAAKLLYLKSKELLPQFVGDEEAGTDLERQLKMYEQFARQAEELKKLLLQRRFMYPRQPLSIKATGFQPPKTLTAFKLGVVMQDVVGRYRPVQLDEVHVEKVMSISEKILAVQDLLKTFKRAAFKDLIADARSRADIIVTFLALLELVKVRNIHLEQQDHFDHIYVRTTESVL</sequence>
<proteinExistence type="predicted"/>
<organism evidence="2 3">
    <name type="scientific">Candidatus Magasanikbacteria bacterium RIFCSPHIGHO2_02_FULL_50_9b</name>
    <dbReference type="NCBI Taxonomy" id="1798682"/>
    <lineage>
        <taxon>Bacteria</taxon>
        <taxon>Candidatus Magasanikiibacteriota</taxon>
    </lineage>
</organism>
<gene>
    <name evidence="2" type="ORF">A3C15_00015</name>
</gene>